<dbReference type="SUPFAM" id="SSF111369">
    <property type="entry name" value="HlyD-like secretion proteins"/>
    <property type="match status" value="1"/>
</dbReference>
<feature type="domain" description="Multidrug resistance protein MdtA-like alpha-helical hairpin" evidence="4">
    <location>
        <begin position="116"/>
        <end position="185"/>
    </location>
</feature>
<keyword evidence="3" id="KW-0472">Membrane</keyword>
<accession>A0ABY5HLJ1</accession>
<evidence type="ECO:0000259" key="7">
    <source>
        <dbReference type="Pfam" id="PF25967"/>
    </source>
</evidence>
<dbReference type="NCBIfam" id="TIGR01730">
    <property type="entry name" value="RND_mfp"/>
    <property type="match status" value="1"/>
</dbReference>
<dbReference type="InterPro" id="IPR006143">
    <property type="entry name" value="RND_pump_MFP"/>
</dbReference>
<evidence type="ECO:0000259" key="5">
    <source>
        <dbReference type="Pfam" id="PF25917"/>
    </source>
</evidence>
<evidence type="ECO:0000256" key="3">
    <source>
        <dbReference type="SAM" id="Phobius"/>
    </source>
</evidence>
<gene>
    <name evidence="8" type="ORF">KDW95_06175</name>
</gene>
<dbReference type="RefSeq" id="WP_255855414.1">
    <property type="nucleotide sequence ID" value="NZ_CP073347.1"/>
</dbReference>
<dbReference type="Pfam" id="PF25967">
    <property type="entry name" value="RND-MFP_C"/>
    <property type="match status" value="1"/>
</dbReference>
<organism evidence="8 9">
    <name type="scientific">Marinobacterium rhizophilum</name>
    <dbReference type="NCBI Taxonomy" id="420402"/>
    <lineage>
        <taxon>Bacteria</taxon>
        <taxon>Pseudomonadati</taxon>
        <taxon>Pseudomonadota</taxon>
        <taxon>Gammaproteobacteria</taxon>
        <taxon>Oceanospirillales</taxon>
        <taxon>Oceanospirillaceae</taxon>
        <taxon>Marinobacterium</taxon>
    </lineage>
</organism>
<dbReference type="Pfam" id="PF25944">
    <property type="entry name" value="Beta-barrel_RND"/>
    <property type="match status" value="1"/>
</dbReference>
<dbReference type="InterPro" id="IPR058626">
    <property type="entry name" value="MdtA-like_b-barrel"/>
</dbReference>
<keyword evidence="3" id="KW-0812">Transmembrane</keyword>
<dbReference type="Gene3D" id="2.40.50.100">
    <property type="match status" value="1"/>
</dbReference>
<keyword evidence="9" id="KW-1185">Reference proteome</keyword>
<dbReference type="Proteomes" id="UP001058461">
    <property type="component" value="Chromosome"/>
</dbReference>
<dbReference type="InterPro" id="IPR058625">
    <property type="entry name" value="MdtA-like_BSH"/>
</dbReference>
<feature type="domain" description="Multidrug resistance protein MdtA-like C-terminal permuted SH3" evidence="7">
    <location>
        <begin position="308"/>
        <end position="366"/>
    </location>
</feature>
<evidence type="ECO:0000256" key="2">
    <source>
        <dbReference type="ARBA" id="ARBA00009477"/>
    </source>
</evidence>
<protein>
    <submittedName>
        <fullName evidence="8">Efflux RND transporter periplasmic adaptor subunit</fullName>
    </submittedName>
</protein>
<evidence type="ECO:0000259" key="6">
    <source>
        <dbReference type="Pfam" id="PF25944"/>
    </source>
</evidence>
<dbReference type="Gene3D" id="1.10.287.470">
    <property type="entry name" value="Helix hairpin bin"/>
    <property type="match status" value="1"/>
</dbReference>
<feature type="domain" description="Multidrug resistance protein MdtA-like beta-barrel" evidence="6">
    <location>
        <begin position="228"/>
        <end position="302"/>
    </location>
</feature>
<name>A0ABY5HLJ1_9GAMM</name>
<dbReference type="Pfam" id="PF25917">
    <property type="entry name" value="BSH_RND"/>
    <property type="match status" value="1"/>
</dbReference>
<evidence type="ECO:0000313" key="9">
    <source>
        <dbReference type="Proteomes" id="UP001058461"/>
    </source>
</evidence>
<dbReference type="Gene3D" id="2.40.30.170">
    <property type="match status" value="1"/>
</dbReference>
<feature type="domain" description="Multidrug resistance protein MdtA-like barrel-sandwich hybrid" evidence="5">
    <location>
        <begin position="76"/>
        <end position="214"/>
    </location>
</feature>
<dbReference type="PANTHER" id="PTHR30158">
    <property type="entry name" value="ACRA/E-RELATED COMPONENT OF DRUG EFFLUX TRANSPORTER"/>
    <property type="match status" value="1"/>
</dbReference>
<dbReference type="InterPro" id="IPR058627">
    <property type="entry name" value="MdtA-like_C"/>
</dbReference>
<comment type="subcellular location">
    <subcellularLocation>
        <location evidence="1">Cell inner membrane</location>
        <topology evidence="1">Lipid-anchor</topology>
    </subcellularLocation>
</comment>
<feature type="transmembrane region" description="Helical" evidence="3">
    <location>
        <begin position="12"/>
        <end position="32"/>
    </location>
</feature>
<dbReference type="EMBL" id="CP073347">
    <property type="protein sequence ID" value="UTW13243.1"/>
    <property type="molecule type" value="Genomic_DNA"/>
</dbReference>
<sequence length="395" mass="42607">MGNGKGKGRGRIALVMTTATMLVIGAAGFEYVQQSHAAGAEAQAQPVAPEVQVATLQPETVNIWSEFSGRLEAVEEVQIRPRVSGTLDQVLFREGSLVKAGEPLYVIDPRPYAAEVASAKAALASARSRVEFARVELDRVKGLEYRKVISKSQFDSVNNDYRVAQADVNAAEAALDIARLNLEYAHIKAPTSGRISRSEVTRGNLVEGGANGPVLATIVSSDRLYAEFDVDEQTYLNLVRSRSDQPLAVTLSLTGDEAVYRGEMHAFDNRLSTQSGTIRARALFDNPDGALIPGMFASVRIAAPAQTQALLVEQRSLGTNQNQKYVYVVDENNVVAYRPVTLGAAVGERRLVMQGLNAGDRVMVNSLLRVMPGMAVTPVDIHANAQADSSVAYQY</sequence>
<dbReference type="PANTHER" id="PTHR30158:SF10">
    <property type="entry name" value="CATION EFFLUX PUMP"/>
    <property type="match status" value="1"/>
</dbReference>
<keyword evidence="3" id="KW-1133">Transmembrane helix</keyword>
<dbReference type="InterPro" id="IPR058624">
    <property type="entry name" value="MdtA-like_HH"/>
</dbReference>
<dbReference type="Pfam" id="PF25876">
    <property type="entry name" value="HH_MFP_RND"/>
    <property type="match status" value="1"/>
</dbReference>
<reference evidence="8" key="1">
    <citation type="submission" date="2021-04" db="EMBL/GenBank/DDBJ databases">
        <title>Oceanospirillales bacteria with DddD are important DMSP degraders in coastal seawater.</title>
        <authorList>
            <person name="Liu J."/>
        </authorList>
    </citation>
    <scope>NUCLEOTIDE SEQUENCE</scope>
    <source>
        <strain evidence="8">D13-1</strain>
    </source>
</reference>
<evidence type="ECO:0000313" key="8">
    <source>
        <dbReference type="EMBL" id="UTW13243.1"/>
    </source>
</evidence>
<evidence type="ECO:0000259" key="4">
    <source>
        <dbReference type="Pfam" id="PF25876"/>
    </source>
</evidence>
<dbReference type="Gene3D" id="2.40.420.20">
    <property type="match status" value="1"/>
</dbReference>
<comment type="similarity">
    <text evidence="2">Belongs to the membrane fusion protein (MFP) (TC 8.A.1) family.</text>
</comment>
<evidence type="ECO:0000256" key="1">
    <source>
        <dbReference type="ARBA" id="ARBA00004519"/>
    </source>
</evidence>
<proteinExistence type="inferred from homology"/>